<feature type="compositionally biased region" description="Gly residues" evidence="3">
    <location>
        <begin position="1590"/>
        <end position="1633"/>
    </location>
</feature>
<feature type="region of interest" description="Disordered" evidence="3">
    <location>
        <begin position="895"/>
        <end position="917"/>
    </location>
</feature>
<feature type="region of interest" description="Disordered" evidence="3">
    <location>
        <begin position="1448"/>
        <end position="1639"/>
    </location>
</feature>
<feature type="compositionally biased region" description="Basic residues" evidence="3">
    <location>
        <begin position="996"/>
        <end position="1007"/>
    </location>
</feature>
<accession>A0A9W6BT78</accession>
<dbReference type="EMBL" id="BRXU01000018">
    <property type="protein sequence ID" value="GLC57322.1"/>
    <property type="molecule type" value="Genomic_DNA"/>
</dbReference>
<proteinExistence type="predicted"/>
<dbReference type="Pfam" id="PF04931">
    <property type="entry name" value="DNA_pol_phi"/>
    <property type="match status" value="2"/>
</dbReference>
<feature type="region of interest" description="Disordered" evidence="3">
    <location>
        <begin position="1"/>
        <end position="20"/>
    </location>
</feature>
<dbReference type="PANTHER" id="PTHR13213">
    <property type="entry name" value="MYB-BINDING PROTEIN 1A FAMILY MEMBER"/>
    <property type="match status" value="1"/>
</dbReference>
<comment type="caution">
    <text evidence="4">The sequence shown here is derived from an EMBL/GenBank/DDBJ whole genome shotgun (WGS) entry which is preliminary data.</text>
</comment>
<keyword evidence="5" id="KW-1185">Reference proteome</keyword>
<feature type="region of interest" description="Disordered" evidence="3">
    <location>
        <begin position="953"/>
        <end position="1071"/>
    </location>
</feature>
<dbReference type="GO" id="GO:0005730">
    <property type="term" value="C:nucleolus"/>
    <property type="evidence" value="ECO:0007669"/>
    <property type="project" value="InterPro"/>
</dbReference>
<feature type="compositionally biased region" description="Low complexity" evidence="3">
    <location>
        <begin position="1449"/>
        <end position="1458"/>
    </location>
</feature>
<dbReference type="Proteomes" id="UP001165080">
    <property type="component" value="Unassembled WGS sequence"/>
</dbReference>
<feature type="region of interest" description="Disordered" evidence="3">
    <location>
        <begin position="765"/>
        <end position="802"/>
    </location>
</feature>
<dbReference type="InterPro" id="IPR007015">
    <property type="entry name" value="DNA_pol_V/MYBBP1A"/>
</dbReference>
<protein>
    <submittedName>
        <fullName evidence="4">Uncharacterized protein</fullName>
    </submittedName>
</protein>
<feature type="region of interest" description="Disordered" evidence="3">
    <location>
        <begin position="852"/>
        <end position="880"/>
    </location>
</feature>
<dbReference type="GO" id="GO:0006355">
    <property type="term" value="P:regulation of DNA-templated transcription"/>
    <property type="evidence" value="ECO:0007669"/>
    <property type="project" value="InterPro"/>
</dbReference>
<feature type="compositionally biased region" description="Basic and acidic residues" evidence="3">
    <location>
        <begin position="1221"/>
        <end position="1241"/>
    </location>
</feature>
<feature type="compositionally biased region" description="Acidic residues" evidence="3">
    <location>
        <begin position="1025"/>
        <end position="1048"/>
    </location>
</feature>
<feature type="compositionally biased region" description="Acidic residues" evidence="3">
    <location>
        <begin position="1521"/>
        <end position="1555"/>
    </location>
</feature>
<feature type="compositionally biased region" description="Basic and acidic residues" evidence="3">
    <location>
        <begin position="1460"/>
        <end position="1489"/>
    </location>
</feature>
<feature type="compositionally biased region" description="Gly residues" evidence="3">
    <location>
        <begin position="895"/>
        <end position="910"/>
    </location>
</feature>
<reference evidence="4 5" key="1">
    <citation type="journal article" date="2023" name="Commun. Biol.">
        <title>Reorganization of the ancestral sex-determining regions during the evolution of trioecy in Pleodorina starrii.</title>
        <authorList>
            <person name="Takahashi K."/>
            <person name="Suzuki S."/>
            <person name="Kawai-Toyooka H."/>
            <person name="Yamamoto K."/>
            <person name="Hamaji T."/>
            <person name="Ootsuki R."/>
            <person name="Yamaguchi H."/>
            <person name="Kawachi M."/>
            <person name="Higashiyama T."/>
            <person name="Nozaki H."/>
        </authorList>
    </citation>
    <scope>NUCLEOTIDE SEQUENCE [LARGE SCALE GENOMIC DNA]</scope>
    <source>
        <strain evidence="4 5">NIES-4479</strain>
    </source>
</reference>
<evidence type="ECO:0000313" key="4">
    <source>
        <dbReference type="EMBL" id="GLC57322.1"/>
    </source>
</evidence>
<name>A0A9W6BT78_9CHLO</name>
<feature type="region of interest" description="Disordered" evidence="3">
    <location>
        <begin position="691"/>
        <end position="712"/>
    </location>
</feature>
<feature type="region of interest" description="Disordered" evidence="3">
    <location>
        <begin position="266"/>
        <end position="286"/>
    </location>
</feature>
<evidence type="ECO:0000313" key="5">
    <source>
        <dbReference type="Proteomes" id="UP001165080"/>
    </source>
</evidence>
<feature type="compositionally biased region" description="Acidic residues" evidence="3">
    <location>
        <begin position="576"/>
        <end position="587"/>
    </location>
</feature>
<comment type="subcellular location">
    <subcellularLocation>
        <location evidence="1">Nucleus</location>
    </subcellularLocation>
</comment>
<evidence type="ECO:0000256" key="1">
    <source>
        <dbReference type="ARBA" id="ARBA00004123"/>
    </source>
</evidence>
<dbReference type="PANTHER" id="PTHR13213:SF2">
    <property type="entry name" value="MYB-BINDING PROTEIN 1A"/>
    <property type="match status" value="1"/>
</dbReference>
<feature type="compositionally biased region" description="Gly residues" evidence="3">
    <location>
        <begin position="1491"/>
        <end position="1505"/>
    </location>
</feature>
<dbReference type="GO" id="GO:0003677">
    <property type="term" value="F:DNA binding"/>
    <property type="evidence" value="ECO:0007669"/>
    <property type="project" value="InterPro"/>
</dbReference>
<sequence length="1639" mass="169069">MASDKDLANGGDDGNEYPDAATALNTSQAVLQYFWDMASYDENVRIAAARGLVKDVTEDQLKHLATLGKDTESPPEEGSPKIKLLEYHLRRCSPTTVYTLRRLARGLGSSRQAARQGYATALAGLLAAVGGADCLTAPGVMVLLEVCIDGPLRGGDAKETLLGRMFGYGALLRSGLPLEQSLLCRLFNGLIQCGLRKSFLRECAAALALAAAERLDEQGMEEVTAAGQPLAGMLAAPPAEATPEALLLALVLWPKLPPSAVRACRLLPPDTPPPPRELFAPPGSGAGGAAAAAPSAATAAAAAATAAGLFRREHLQTLAPALLASSAAHPRLHTLWQYLLALLLPGFRPNRNNADLLDAANAATAAAATAAAAEPPPPGGGGADKKAAKAAARAAKAAAAAAKSAEGKGAVSGPLLEAFWGVVVEGRLMVASHERRYLGFQLFSRLLPHLRPEHVAGVFSPNFVSTLAGAIKKNSSYLHASGVKLLDGVSAFMDRSPDVEVKMAVAGALQKLGGANKNTKIMDKLVKGLDAEGYHRYVGSLMEAFLRGAPPLQPGGEGRTAAAEDEEDKQQQQGEEQGDGDGGEEGGDVSKVVSERRGRCLDALISALKLPTATPEDTQAALRFLALHAFGRVSEPKAGVKSPKSKQQPLPEVAQAAQLLSPPLSPATRATCVSRLVALVSHLNKTATALRVRQAQQHHQQHDSKDGDQQPVHQALHDTLSYIRKALAAPGVSPATELDEAGSHALSLLAAIETAALERVAQLEKAAATPGGKKAAGKRKGDDKGAAQAEEQGGVQGAGGGGGAAASRLRALACVAGHLQLALLADPDGFEVDLPLSLRRVAAEGLGLEGLPEVEVEEESEEEDMEGKKPSGASGGPGPWADVLVDLMLALMARPGGGGGGRGGRGGGGSPSPVPVAPLRDAAEALWRQCCEGISAEGLADLVRVVAAGGKGEGQDVEGLFESDEEEEEEEEEGGEEESEEEEEEESEEEDDSSGKKGKQHQQKTKKKDKEEGSQKKRKKAGGDAGDEDGSGSGSESEESDEEEDDDEKAAGKGGEEEEDGEEEEEPDMDDEAMFRMDAKLAAYFRSMVGGRAGGAAAAERAAALLDFRLRALRLLEVVQRKSPTNPLLLSALVPLVRALATASRPGGQPQMAARLRGVITSMGRARYTRVDLASLGGLEGYTTCLKRLLYEASRNRDKLVAGAAWAAFTGAVRAGVPAAEKGKDKDKADKADKEKADKEQQPGVSDAARSAFRAALTDWLAKKKTRLQHSEMASAFRTLPGASLPAMEPLLTSVANGRSAAVRTAAAELAAALFKSPPEGLHSVVVVALAPAGGGGGGGAQLGGVVGSALAACVAGVGLNNERRARVAQAAVAMCEVLHKWLATAGKRPAELMGPDKMNAIAKALVTVKSLVVPPKVSQRLQRVGELLALGPLLDKTQPDPALASRIQKAAPAPTQPKKAKEGKEAAKGKEAKGKEQAKAKAKGKEAAGEEGGVAKGKAGGGGGSEDKQRKVQSKQQQQQEEDSEEEEEAGGSGSEEEEGDDASGSGSDDEEEASGSGREDSDGEDEEEEGSGSEEEGGGGSGERKRGGAGAGAARGGRGGGGRGRGGRGRGGGGRGGARGRGGEQRQGGGPAKKARR</sequence>
<evidence type="ECO:0000256" key="3">
    <source>
        <dbReference type="SAM" id="MobiDB-lite"/>
    </source>
</evidence>
<feature type="compositionally biased region" description="Acidic residues" evidence="3">
    <location>
        <begin position="955"/>
        <end position="992"/>
    </location>
</feature>
<gene>
    <name evidence="4" type="primary">PLEST007947</name>
    <name evidence="4" type="ORF">PLESTB_001211700</name>
</gene>
<keyword evidence="2" id="KW-0539">Nucleus</keyword>
<evidence type="ECO:0000256" key="2">
    <source>
        <dbReference type="ARBA" id="ARBA00023242"/>
    </source>
</evidence>
<feature type="compositionally biased region" description="Acidic residues" evidence="3">
    <location>
        <begin position="852"/>
        <end position="865"/>
    </location>
</feature>
<feature type="region of interest" description="Disordered" evidence="3">
    <location>
        <begin position="368"/>
        <end position="387"/>
    </location>
</feature>
<feature type="region of interest" description="Disordered" evidence="3">
    <location>
        <begin position="1219"/>
        <end position="1248"/>
    </location>
</feature>
<feature type="region of interest" description="Disordered" evidence="3">
    <location>
        <begin position="548"/>
        <end position="589"/>
    </location>
</feature>
<feature type="compositionally biased region" description="Acidic residues" evidence="3">
    <location>
        <begin position="1056"/>
        <end position="1071"/>
    </location>
</feature>
<feature type="compositionally biased region" description="Acidic residues" evidence="3">
    <location>
        <begin position="1563"/>
        <end position="1579"/>
    </location>
</feature>
<organism evidence="4 5">
    <name type="scientific">Pleodorina starrii</name>
    <dbReference type="NCBI Taxonomy" id="330485"/>
    <lineage>
        <taxon>Eukaryota</taxon>
        <taxon>Viridiplantae</taxon>
        <taxon>Chlorophyta</taxon>
        <taxon>core chlorophytes</taxon>
        <taxon>Chlorophyceae</taxon>
        <taxon>CS clade</taxon>
        <taxon>Chlamydomonadales</taxon>
        <taxon>Volvocaceae</taxon>
        <taxon>Pleodorina</taxon>
    </lineage>
</organism>